<dbReference type="CDD" id="cd00067">
    <property type="entry name" value="GAL4"/>
    <property type="match status" value="1"/>
</dbReference>
<dbReference type="PANTHER" id="PTHR31405:SF8">
    <property type="entry name" value="TRANSCRIPTION FACTOR PDR8-RELATED"/>
    <property type="match status" value="1"/>
</dbReference>
<keyword evidence="1" id="KW-0479">Metal-binding</keyword>
<feature type="domain" description="Zn(2)-C6 fungal-type" evidence="5">
    <location>
        <begin position="17"/>
        <end position="48"/>
    </location>
</feature>
<dbReference type="InterPro" id="IPR036864">
    <property type="entry name" value="Zn2-C6_fun-type_DNA-bd_sf"/>
</dbReference>
<dbReference type="GO" id="GO:0006351">
    <property type="term" value="P:DNA-templated transcription"/>
    <property type="evidence" value="ECO:0007669"/>
    <property type="project" value="InterPro"/>
</dbReference>
<dbReference type="CDD" id="cd12148">
    <property type="entry name" value="fungal_TF_MHR"/>
    <property type="match status" value="1"/>
</dbReference>
<dbReference type="PROSITE" id="PS50048">
    <property type="entry name" value="ZN2_CY6_FUNGAL_2"/>
    <property type="match status" value="1"/>
</dbReference>
<name>A0A7H9HZ41_9SACH</name>
<evidence type="ECO:0000256" key="2">
    <source>
        <dbReference type="ARBA" id="ARBA00022833"/>
    </source>
</evidence>
<dbReference type="GO" id="GO:0008270">
    <property type="term" value="F:zinc ion binding"/>
    <property type="evidence" value="ECO:0007669"/>
    <property type="project" value="InterPro"/>
</dbReference>
<proteinExistence type="predicted"/>
<dbReference type="InterPro" id="IPR052693">
    <property type="entry name" value="Yeast_MDR_Regulatory"/>
</dbReference>
<evidence type="ECO:0000259" key="5">
    <source>
        <dbReference type="PROSITE" id="PS50048"/>
    </source>
</evidence>
<dbReference type="SMART" id="SM00066">
    <property type="entry name" value="GAL4"/>
    <property type="match status" value="1"/>
</dbReference>
<keyword evidence="2" id="KW-0862">Zinc</keyword>
<dbReference type="Gene3D" id="4.10.240.10">
    <property type="entry name" value="Zn(2)-C6 fungal-type DNA-binding domain"/>
    <property type="match status" value="1"/>
</dbReference>
<accession>A0A7H9HZ41</accession>
<dbReference type="OrthoDB" id="10261408at2759"/>
<reference evidence="6 7" key="1">
    <citation type="submission" date="2020-06" db="EMBL/GenBank/DDBJ databases">
        <title>The yeast mating-type switching endonuclease HO is a domesticated member of an unorthodox homing genetic element family.</title>
        <authorList>
            <person name="Coughlan A.Y."/>
            <person name="Lombardi L."/>
            <person name="Braun-Galleani S."/>
            <person name="Martos A.R."/>
            <person name="Galeote V."/>
            <person name="Bigey F."/>
            <person name="Dequin S."/>
            <person name="Byrne K.P."/>
            <person name="Wolfe K.H."/>
        </authorList>
    </citation>
    <scope>NUCLEOTIDE SEQUENCE [LARGE SCALE GENOMIC DNA]</scope>
    <source>
        <strain evidence="6 7">CBS2947</strain>
    </source>
</reference>
<dbReference type="InterPro" id="IPR007219">
    <property type="entry name" value="XnlR_reg_dom"/>
</dbReference>
<dbReference type="Pfam" id="PF00172">
    <property type="entry name" value="Zn_clus"/>
    <property type="match status" value="1"/>
</dbReference>
<evidence type="ECO:0000256" key="3">
    <source>
        <dbReference type="ARBA" id="ARBA00023242"/>
    </source>
</evidence>
<dbReference type="InterPro" id="IPR001138">
    <property type="entry name" value="Zn2Cys6_DnaBD"/>
</dbReference>
<evidence type="ECO:0000313" key="6">
    <source>
        <dbReference type="EMBL" id="QLQ82167.1"/>
    </source>
</evidence>
<dbReference type="AlphaFoldDB" id="A0A7H9HZ41"/>
<organism evidence="6 7">
    <name type="scientific">Torulaspora globosa</name>
    <dbReference type="NCBI Taxonomy" id="48254"/>
    <lineage>
        <taxon>Eukaryota</taxon>
        <taxon>Fungi</taxon>
        <taxon>Dikarya</taxon>
        <taxon>Ascomycota</taxon>
        <taxon>Saccharomycotina</taxon>
        <taxon>Saccharomycetes</taxon>
        <taxon>Saccharomycetales</taxon>
        <taxon>Saccharomycetaceae</taxon>
        <taxon>Torulaspora</taxon>
    </lineage>
</organism>
<dbReference type="Pfam" id="PF04082">
    <property type="entry name" value="Fungal_trans"/>
    <property type="match status" value="1"/>
</dbReference>
<dbReference type="GO" id="GO:0000981">
    <property type="term" value="F:DNA-binding transcription factor activity, RNA polymerase II-specific"/>
    <property type="evidence" value="ECO:0007669"/>
    <property type="project" value="InterPro"/>
</dbReference>
<keyword evidence="3" id="KW-0539">Nucleus</keyword>
<evidence type="ECO:0000256" key="4">
    <source>
        <dbReference type="SAM" id="MobiDB-lite"/>
    </source>
</evidence>
<dbReference type="GO" id="GO:0003677">
    <property type="term" value="F:DNA binding"/>
    <property type="evidence" value="ECO:0007669"/>
    <property type="project" value="InterPro"/>
</dbReference>
<evidence type="ECO:0000256" key="1">
    <source>
        <dbReference type="ARBA" id="ARBA00022723"/>
    </source>
</evidence>
<feature type="compositionally biased region" description="Low complexity" evidence="4">
    <location>
        <begin position="92"/>
        <end position="113"/>
    </location>
</feature>
<dbReference type="PROSITE" id="PS00463">
    <property type="entry name" value="ZN2_CY6_FUNGAL_1"/>
    <property type="match status" value="1"/>
</dbReference>
<dbReference type="SUPFAM" id="SSF57701">
    <property type="entry name" value="Zn2/Cys6 DNA-binding domain"/>
    <property type="match status" value="1"/>
</dbReference>
<keyword evidence="7" id="KW-1185">Reference proteome</keyword>
<feature type="region of interest" description="Disordered" evidence="4">
    <location>
        <begin position="82"/>
        <end position="113"/>
    </location>
</feature>
<evidence type="ECO:0000313" key="7">
    <source>
        <dbReference type="Proteomes" id="UP000510647"/>
    </source>
</evidence>
<dbReference type="Proteomes" id="UP000510647">
    <property type="component" value="Chromosome 7"/>
</dbReference>
<gene>
    <name evidence="6" type="ORF">HG537_0G04220</name>
</gene>
<protein>
    <recommendedName>
        <fullName evidence="5">Zn(2)-C6 fungal-type domain-containing protein</fullName>
    </recommendedName>
</protein>
<dbReference type="EMBL" id="CP059273">
    <property type="protein sequence ID" value="QLQ82167.1"/>
    <property type="molecule type" value="Genomic_DNA"/>
</dbReference>
<dbReference type="PANTHER" id="PTHR31405">
    <property type="entry name" value="TRANSCRIPTION FACTOR PDR8-RELATED"/>
    <property type="match status" value="1"/>
</dbReference>
<sequence length="692" mass="79559">MSETQRAVKRRRKVVKSCTFCRKRKLKCDHGKPMCNQCLERKLPHCLYTDHFNFQLTTDELFSDSPNVELIRRINELEEKLQRKNSDGGIVSDSTNCSSTPSSNRSSTSTGPRNNPLWAYRTFIQMDGQCIVFGPTSWRTTVVAQGDRFVKEYRRLWEMIMPERCKLMSNSWSSQKMPITPEEECVTSALCRELPGYQELRKSVEKFFDDDYHAMFKVLDKEKTLNDLERCFIRCPDDDDRVIDIIAPDGDGNFCKAALILMILCLTKFEGSPPPSFSSFFTSLTALNLSSKLSFVERSQFLVLRFFNNVYYSYVCSEAPQVGGMVSELCECSMNLGLAEASTYYKGKENEVGPLYTLKNVWLYTLYADVMVAFEFGRPLLISDDHFDPETLKCYEQTEEESGGFLRRRRLMLMKFIQVSRYCMTELNSRSSSGNVAGAVEQLISYIQENLLPIRYYTSQKTFCSVDFFDIMVLGPSLGMLLNFHNIQRIWLNSPVTSVKNGLVKFGFLSLSLSVNTILGVLERDGGKDGHRALHFALLLVNPLLMRVLSEMYSAFFHKLSLFEDGLIKSIDWGTCAIELHDLDVPTTEYYSFVGAIKMFRKIIDELFEPSKAHLQVFFSKSYAIATTLALEKVSRTLFDRARESRTKAENYCTFTDEGTISQETLNEMTDIFWSTYEQQSQDLWSMKPQDF</sequence>